<keyword evidence="2" id="KW-0238">DNA-binding</keyword>
<dbReference type="CDD" id="cd06170">
    <property type="entry name" value="LuxR_C_like"/>
    <property type="match status" value="1"/>
</dbReference>
<reference evidence="5 6" key="1">
    <citation type="journal article" date="2007" name="Int. J. Syst. Evol. Microbiol.">
        <title>Description of Pelomonas aquatica sp. nov. and Pelomonas puraquae sp. nov., isolated from industrial and haemodialysis water.</title>
        <authorList>
            <person name="Gomila M."/>
            <person name="Bowien B."/>
            <person name="Falsen E."/>
            <person name="Moore E.R."/>
            <person name="Lalucat J."/>
        </authorList>
    </citation>
    <scope>NUCLEOTIDE SEQUENCE [LARGE SCALE GENOMIC DNA]</scope>
    <source>
        <strain evidence="5 6">CCUG 52769</strain>
    </source>
</reference>
<dbReference type="PROSITE" id="PS00622">
    <property type="entry name" value="HTH_LUXR_1"/>
    <property type="match status" value="1"/>
</dbReference>
<dbReference type="PANTHER" id="PTHR44688">
    <property type="entry name" value="DNA-BINDING TRANSCRIPTIONAL ACTIVATOR DEVR_DOSR"/>
    <property type="match status" value="1"/>
</dbReference>
<keyword evidence="1" id="KW-0805">Transcription regulation</keyword>
<evidence type="ECO:0000256" key="1">
    <source>
        <dbReference type="ARBA" id="ARBA00023015"/>
    </source>
</evidence>
<dbReference type="PANTHER" id="PTHR44688:SF16">
    <property type="entry name" value="DNA-BINDING TRANSCRIPTIONAL ACTIVATOR DEVR_DOSR"/>
    <property type="match status" value="1"/>
</dbReference>
<organism evidence="5 6">
    <name type="scientific">Roseateles puraquae</name>
    <dbReference type="NCBI Taxonomy" id="431059"/>
    <lineage>
        <taxon>Bacteria</taxon>
        <taxon>Pseudomonadati</taxon>
        <taxon>Pseudomonadota</taxon>
        <taxon>Betaproteobacteria</taxon>
        <taxon>Burkholderiales</taxon>
        <taxon>Sphaerotilaceae</taxon>
        <taxon>Roseateles</taxon>
    </lineage>
</organism>
<proteinExistence type="predicted"/>
<dbReference type="EMBL" id="NISI01000001">
    <property type="protein sequence ID" value="OWR06000.1"/>
    <property type="molecule type" value="Genomic_DNA"/>
</dbReference>
<dbReference type="InterPro" id="IPR000792">
    <property type="entry name" value="Tscrpt_reg_LuxR_C"/>
</dbReference>
<dbReference type="Proteomes" id="UP000197446">
    <property type="component" value="Unassembled WGS sequence"/>
</dbReference>
<evidence type="ECO:0000259" key="4">
    <source>
        <dbReference type="PROSITE" id="PS50043"/>
    </source>
</evidence>
<evidence type="ECO:0000256" key="2">
    <source>
        <dbReference type="ARBA" id="ARBA00023125"/>
    </source>
</evidence>
<keyword evidence="3" id="KW-0804">Transcription</keyword>
<comment type="caution">
    <text evidence="5">The sequence shown here is derived from an EMBL/GenBank/DDBJ whole genome shotgun (WGS) entry which is preliminary data.</text>
</comment>
<accession>A0A254NE22</accession>
<sequence>MATVRPPSRRPRMHTSATAAEPVAAVPLTKFRVPRLRRDTVLREAVIERAVLPAREARLVLVQAPAGFGKTTLLVQLTEALARWQPVDVVWVALDSEDNDANRLFAAVCAALAPLGLPWSLPPAAWLAQLQDAGPQARAALGPLLNALAGRQGRSVALVLDDLHHVTDSGAMALLDAFVDRLPPEACLLVGSRVAPALSLPRWRAAGELVELGFEDLQFDAAAAAALRELRGLARVSDEQLQAALARTHGWPAGLQLLLGHARDQAGVPTLIGPAAHRHLFDYFAQEVLGELPVGLQDFVLQCSVLPELNPALCEAVTARVDAGQVLESLYRRQLFLSALDEAVPVLRFHDLFRDFLQRELERREPGLAQALHARAAAVEPATARAVPHLLAAQHWEGAIARILQAAPGLLAEGAHQTVQRWLGQLPEPALVDHPELQELLGHCAWASYQYAQADVHLQRAQEGYRARGTHDDRCRLHAVLVLRARAHNSLGALDVSARLLAECEGLPADERSQLALAGVRCWEAGARASTREFLPALQTLVEGVEDAVARHRPDLLVPAINDLYNDFFYDIPGTQDLWRRLREACARAAARGPVHWQVLMQASTAWPEFWHGDRAAFTARLEQQIRVRDQLHHLPATWLDAFESREMQGLLEGDLVKARQRIERAVDAVLQPPLDGLEASWKRPIQFRAARLLWCAGDADGLGRLEPAMRLPRSASEWPFVEGGRLAMLGRLALLREQWAEAEHLLQAAVQGYAQCRVSSQTGDPRLDLAWLHWRQDRQSAALGLLEAVWQDCLRTDTVGAWLLAPPAMREPLLALTPDHWLDRPGIAGLLARIAPWSGLPGRRPVPAEAAAAASADDAGDVSGLLASLTEREREVLALLAEGQSNKLIARALDLSLHTVKRHVANILTKLAVDSRTQAAACWHRR</sequence>
<keyword evidence="6" id="KW-1185">Reference proteome</keyword>
<evidence type="ECO:0000313" key="6">
    <source>
        <dbReference type="Proteomes" id="UP000197446"/>
    </source>
</evidence>
<dbReference type="SUPFAM" id="SSF46894">
    <property type="entry name" value="C-terminal effector domain of the bipartite response regulators"/>
    <property type="match status" value="1"/>
</dbReference>
<dbReference type="InterPro" id="IPR027417">
    <property type="entry name" value="P-loop_NTPase"/>
</dbReference>
<dbReference type="Pfam" id="PF00196">
    <property type="entry name" value="GerE"/>
    <property type="match status" value="1"/>
</dbReference>
<dbReference type="Gene3D" id="1.10.10.10">
    <property type="entry name" value="Winged helix-like DNA-binding domain superfamily/Winged helix DNA-binding domain"/>
    <property type="match status" value="1"/>
</dbReference>
<dbReference type="Pfam" id="PF25873">
    <property type="entry name" value="WHD_MalT"/>
    <property type="match status" value="1"/>
</dbReference>
<dbReference type="InterPro" id="IPR041664">
    <property type="entry name" value="AAA_16"/>
</dbReference>
<dbReference type="GO" id="GO:0006355">
    <property type="term" value="P:regulation of DNA-templated transcription"/>
    <property type="evidence" value="ECO:0007669"/>
    <property type="project" value="InterPro"/>
</dbReference>
<protein>
    <recommendedName>
        <fullName evidence="4">HTH luxR-type domain-containing protein</fullName>
    </recommendedName>
</protein>
<dbReference type="InterPro" id="IPR016032">
    <property type="entry name" value="Sig_transdc_resp-reg_C-effctor"/>
</dbReference>
<dbReference type="Pfam" id="PF13191">
    <property type="entry name" value="AAA_16"/>
    <property type="match status" value="1"/>
</dbReference>
<dbReference type="InterPro" id="IPR059106">
    <property type="entry name" value="WHD_MalT"/>
</dbReference>
<dbReference type="SMART" id="SM00421">
    <property type="entry name" value="HTH_LUXR"/>
    <property type="match status" value="1"/>
</dbReference>
<dbReference type="InterPro" id="IPR036388">
    <property type="entry name" value="WH-like_DNA-bd_sf"/>
</dbReference>
<dbReference type="GO" id="GO:0003677">
    <property type="term" value="F:DNA binding"/>
    <property type="evidence" value="ECO:0007669"/>
    <property type="project" value="UniProtKB-KW"/>
</dbReference>
<dbReference type="PRINTS" id="PR00038">
    <property type="entry name" value="HTHLUXR"/>
</dbReference>
<evidence type="ECO:0000256" key="3">
    <source>
        <dbReference type="ARBA" id="ARBA00023163"/>
    </source>
</evidence>
<dbReference type="SUPFAM" id="SSF52540">
    <property type="entry name" value="P-loop containing nucleoside triphosphate hydrolases"/>
    <property type="match status" value="1"/>
</dbReference>
<dbReference type="Gene3D" id="3.40.50.300">
    <property type="entry name" value="P-loop containing nucleotide triphosphate hydrolases"/>
    <property type="match status" value="1"/>
</dbReference>
<dbReference type="PROSITE" id="PS50043">
    <property type="entry name" value="HTH_LUXR_2"/>
    <property type="match status" value="1"/>
</dbReference>
<gene>
    <name evidence="5" type="ORF">CDO81_06075</name>
</gene>
<feature type="domain" description="HTH luxR-type" evidence="4">
    <location>
        <begin position="863"/>
        <end position="927"/>
    </location>
</feature>
<evidence type="ECO:0000313" key="5">
    <source>
        <dbReference type="EMBL" id="OWR06000.1"/>
    </source>
</evidence>
<dbReference type="AlphaFoldDB" id="A0A254NE22"/>
<name>A0A254NE22_9BURK</name>